<protein>
    <recommendedName>
        <fullName evidence="3">DNA repair protein REV1</fullName>
    </recommendedName>
</protein>
<dbReference type="InParanoid" id="A0A1E7FC17"/>
<evidence type="ECO:0000256" key="4">
    <source>
        <dbReference type="ARBA" id="ARBA00022634"/>
    </source>
</evidence>
<evidence type="ECO:0000256" key="7">
    <source>
        <dbReference type="ARBA" id="ARBA00022723"/>
    </source>
</evidence>
<evidence type="ECO:0000256" key="13">
    <source>
        <dbReference type="SAM" id="MobiDB-lite"/>
    </source>
</evidence>
<dbReference type="GO" id="GO:0046872">
    <property type="term" value="F:metal ion binding"/>
    <property type="evidence" value="ECO:0007669"/>
    <property type="project" value="UniProtKB-KW"/>
</dbReference>
<dbReference type="PROSITE" id="PS50815">
    <property type="entry name" value="HORMA"/>
    <property type="match status" value="1"/>
</dbReference>
<evidence type="ECO:0000259" key="16">
    <source>
        <dbReference type="PROSITE" id="PS50815"/>
    </source>
</evidence>
<dbReference type="GO" id="GO:0070987">
    <property type="term" value="P:error-free translesion synthesis"/>
    <property type="evidence" value="ECO:0007669"/>
    <property type="project" value="TreeGrafter"/>
</dbReference>
<dbReference type="InterPro" id="IPR036570">
    <property type="entry name" value="HORMA_dom_sf"/>
</dbReference>
<evidence type="ECO:0000256" key="8">
    <source>
        <dbReference type="ARBA" id="ARBA00022763"/>
    </source>
</evidence>
<keyword evidence="6" id="KW-0548">Nucleotidyltransferase</keyword>
<dbReference type="InterPro" id="IPR017961">
    <property type="entry name" value="DNA_pol_Y-fam_little_finger"/>
</dbReference>
<dbReference type="PROSITE" id="PS50173">
    <property type="entry name" value="UMUC"/>
    <property type="match status" value="1"/>
</dbReference>
<dbReference type="Gene3D" id="3.30.70.270">
    <property type="match status" value="2"/>
</dbReference>
<evidence type="ECO:0000256" key="1">
    <source>
        <dbReference type="ARBA" id="ARBA00004123"/>
    </source>
</evidence>
<dbReference type="Proteomes" id="UP000095751">
    <property type="component" value="Unassembled WGS sequence"/>
</dbReference>
<evidence type="ECO:0000256" key="6">
    <source>
        <dbReference type="ARBA" id="ARBA00022695"/>
    </source>
</evidence>
<dbReference type="InterPro" id="IPR036775">
    <property type="entry name" value="DNA_pol_Y-fam_lit_finger_sf"/>
</dbReference>
<evidence type="ECO:0000256" key="11">
    <source>
        <dbReference type="ARBA" id="ARBA00023204"/>
    </source>
</evidence>
<keyword evidence="10" id="KW-0238">DNA-binding</keyword>
<keyword evidence="7" id="KW-0479">Metal-binding</keyword>
<reference evidence="17 18" key="1">
    <citation type="submission" date="2016-09" db="EMBL/GenBank/DDBJ databases">
        <title>Extensive genetic diversity and differential bi-allelic expression allows diatom success in the polar Southern Ocean.</title>
        <authorList>
            <consortium name="DOE Joint Genome Institute"/>
            <person name="Mock T."/>
            <person name="Otillar R.P."/>
            <person name="Strauss J."/>
            <person name="Dupont C."/>
            <person name="Frickenhaus S."/>
            <person name="Maumus F."/>
            <person name="Mcmullan M."/>
            <person name="Sanges R."/>
            <person name="Schmutz J."/>
            <person name="Toseland A."/>
            <person name="Valas R."/>
            <person name="Veluchamy A."/>
            <person name="Ward B.J."/>
            <person name="Allen A."/>
            <person name="Barry K."/>
            <person name="Falciatore A."/>
            <person name="Ferrante M."/>
            <person name="Fortunato A.E."/>
            <person name="Gloeckner G."/>
            <person name="Gruber A."/>
            <person name="Hipkin R."/>
            <person name="Janech M."/>
            <person name="Kroth P."/>
            <person name="Leese F."/>
            <person name="Lindquist E."/>
            <person name="Lyon B.R."/>
            <person name="Martin J."/>
            <person name="Mayer C."/>
            <person name="Parker M."/>
            <person name="Quesneville H."/>
            <person name="Raymond J."/>
            <person name="Uhlig C."/>
            <person name="Valentin K.U."/>
            <person name="Worden A.Z."/>
            <person name="Armbrust E.V."/>
            <person name="Bowler C."/>
            <person name="Green B."/>
            <person name="Moulton V."/>
            <person name="Van Oosterhout C."/>
            <person name="Grigoriev I."/>
        </authorList>
    </citation>
    <scope>NUCLEOTIDE SEQUENCE [LARGE SCALE GENOMIC DNA]</scope>
    <source>
        <strain evidence="17 18">CCMP1102</strain>
    </source>
</reference>
<evidence type="ECO:0000256" key="10">
    <source>
        <dbReference type="ARBA" id="ARBA00023125"/>
    </source>
</evidence>
<sequence>MVKPSKSMQPENVDLVKAGRKTGSGSSFGEDSFHNYMALKIAGQREQFGLVLPPPPIPGKPTPVAQTATATEITAKYAQTSNLISSFPASDINNKRSRTNGTAATVRFVEGVKSIENSQPKKKRTKMESIIHRLERRHGRGNKRLERKKRMKTKLNGQEENQKHDACIPPSVEEDSITELARMFSMADDNDKDSSNHDVQYMKDLSVQQQAPHIKSTIASPIDEEEKMTTKIITSPSSTPKSLRKSRPDLFFYGVVVKIAGYTNPDTETIKRLLQKHGGDYETYETVRVTHIIAEQLSMAKAEAYKRQKQPRPVCRPTWIVDSVREGKLLPYGNYLLVEHKDQLQMGIQSIFQKQKDSQRYSKTSSPEKSGMERNNQQHHQNDYLSPYSSKEPTRHQSPIKVGHGNVIEKGTLKQLDTTDKKDNRYIDGKVRNVGTDPNFLDSYFASSRLSFIGSFKQRTSSTHHPNNMSHKHSSNTKRLIFHVDMDCFFAAVALRNYPQYRDKPVVISHHGKRGNDEQNNDDGHGNAMLDLSYEKATHVPKNSSSECATCNYVARNYGIKKGMFLGRAKELCPEVIVLSYDFKGYEEVSQQVLEILDRLITSENHRGNVEVVSCDEAYVELYFDDPNILENLYDYAFQLAESVRTEIFNATQCTASIGIGCNKFLAKLGTDKVKPNKSYCVRDYEELLKELKLRDLHGIGRRTETKLEKEGLVTVQDIWDLGSRGESELIRILGSGTGKKIYDFTQGKDNRSITPVERKTIGAECNYGVRFDGPYGIDHFMEGLAREVEKRMEGISVRGKRLTLKIKQRKKGSTEPSKFLGHGSCNSLSKIRGLSGNVATRDAKIFKKVGLSLLQEFDIGDINDIRGMGIIISSLENDNATENQMNVTGMQHWLQKSIDMGNVDHNIRSSKQSEKTDEAVYESPVINDTLSFIEESNNEIDEIDIEQDVTGDAIFRDDDPPLIELPPMSQIHMSQVEALPIELQRQIVSRMKKAESGDIEESINMNNAHISHVVNSETNYVNRFLQTDLKRMMKLAAVKSGQERTGISLTQLEKLPLEIKLQVVNQDTRQVGVLSQRTSRTKNFNHRRSRKSTSELYNSHLKTKRRKSTYARNTNEGKDEGIQSVSINKQILGEEDSNTNLENNQIIDRKDLKGVTANEISAVRTLWKDTLEIFIHQILYRRRVYPGDTFCSTRYIGAQCKINRHPGVAAYIREALQVIVPAIFDNNDDDCGGRRSDELLVEIYDQTKMITFEQFSLSFSSGKNAFDVVSSVLKRELRDMICSSGKLEGLQSYNWTDSMSFRIILLVHPTTIPESTEAGNSTLDNTRWFRSDSIADHQIENCVVHHVPSSGCQFQYRLLHRPDQNLTENSHRKHI</sequence>
<dbReference type="EMBL" id="KV784359">
    <property type="protein sequence ID" value="OEU15701.1"/>
    <property type="molecule type" value="Genomic_DNA"/>
</dbReference>
<dbReference type="Pfam" id="PF11799">
    <property type="entry name" value="IMS_C"/>
    <property type="match status" value="1"/>
</dbReference>
<evidence type="ECO:0000256" key="5">
    <source>
        <dbReference type="ARBA" id="ARBA00022679"/>
    </source>
</evidence>
<dbReference type="SMART" id="SM00292">
    <property type="entry name" value="BRCT"/>
    <property type="match status" value="1"/>
</dbReference>
<dbReference type="GO" id="GO:0003684">
    <property type="term" value="F:damaged DNA binding"/>
    <property type="evidence" value="ECO:0007669"/>
    <property type="project" value="InterPro"/>
</dbReference>
<dbReference type="OrthoDB" id="427711at2759"/>
<evidence type="ECO:0000256" key="12">
    <source>
        <dbReference type="ARBA" id="ARBA00023242"/>
    </source>
</evidence>
<dbReference type="SUPFAM" id="SSF56019">
    <property type="entry name" value="The spindle assembly checkpoint protein mad2"/>
    <property type="match status" value="1"/>
</dbReference>
<dbReference type="InterPro" id="IPR036420">
    <property type="entry name" value="BRCT_dom_sf"/>
</dbReference>
<dbReference type="Pfam" id="PF00817">
    <property type="entry name" value="IMS"/>
    <property type="match status" value="1"/>
</dbReference>
<keyword evidence="18" id="KW-1185">Reference proteome</keyword>
<dbReference type="InterPro" id="IPR001357">
    <property type="entry name" value="BRCT_dom"/>
</dbReference>
<dbReference type="KEGG" id="fcy:FRACYDRAFT_170374"/>
<keyword evidence="12" id="KW-0539">Nucleus</keyword>
<feature type="compositionally biased region" description="Polar residues" evidence="13">
    <location>
        <begin position="361"/>
        <end position="391"/>
    </location>
</feature>
<dbReference type="GO" id="GO:0017125">
    <property type="term" value="F:deoxycytidyl transferase activity"/>
    <property type="evidence" value="ECO:0007669"/>
    <property type="project" value="TreeGrafter"/>
</dbReference>
<dbReference type="InterPro" id="IPR043128">
    <property type="entry name" value="Rev_trsase/Diguanyl_cyclase"/>
</dbReference>
<organism evidence="17 18">
    <name type="scientific">Fragilariopsis cylindrus CCMP1102</name>
    <dbReference type="NCBI Taxonomy" id="635003"/>
    <lineage>
        <taxon>Eukaryota</taxon>
        <taxon>Sar</taxon>
        <taxon>Stramenopiles</taxon>
        <taxon>Ochrophyta</taxon>
        <taxon>Bacillariophyta</taxon>
        <taxon>Bacillariophyceae</taxon>
        <taxon>Bacillariophycidae</taxon>
        <taxon>Bacillariales</taxon>
        <taxon>Bacillariaceae</taxon>
        <taxon>Fragilariopsis</taxon>
    </lineage>
</organism>
<evidence type="ECO:0000256" key="9">
    <source>
        <dbReference type="ARBA" id="ARBA00022842"/>
    </source>
</evidence>
<proteinExistence type="inferred from homology"/>
<accession>A0A1E7FC17</accession>
<keyword evidence="8" id="KW-0227">DNA damage</keyword>
<dbReference type="GO" id="GO:0005634">
    <property type="term" value="C:nucleus"/>
    <property type="evidence" value="ECO:0007669"/>
    <property type="project" value="UniProtKB-SubCell"/>
</dbReference>
<feature type="region of interest" description="Disordered" evidence="13">
    <location>
        <begin position="355"/>
        <end position="405"/>
    </location>
</feature>
<feature type="domain" description="BRCT" evidence="14">
    <location>
        <begin position="247"/>
        <end position="337"/>
    </location>
</feature>
<dbReference type="Gene3D" id="1.10.150.20">
    <property type="entry name" value="5' to 3' exonuclease, C-terminal subdomain"/>
    <property type="match status" value="1"/>
</dbReference>
<dbReference type="Gene3D" id="3.40.1170.60">
    <property type="match status" value="1"/>
</dbReference>
<dbReference type="Pfam" id="PF16589">
    <property type="entry name" value="BRCT_2"/>
    <property type="match status" value="1"/>
</dbReference>
<evidence type="ECO:0000259" key="15">
    <source>
        <dbReference type="PROSITE" id="PS50173"/>
    </source>
</evidence>
<gene>
    <name evidence="17" type="ORF">FRACYDRAFT_170374</name>
</gene>
<dbReference type="FunFam" id="3.30.1490.100:FF:000001">
    <property type="entry name" value="DNA repair protein REV1"/>
    <property type="match status" value="1"/>
</dbReference>
<keyword evidence="9" id="KW-0460">Magnesium</keyword>
<dbReference type="Gene3D" id="3.30.1490.100">
    <property type="entry name" value="DNA polymerase, Y-family, little finger domain"/>
    <property type="match status" value="1"/>
</dbReference>
<evidence type="ECO:0000256" key="3">
    <source>
        <dbReference type="ARBA" id="ARBA00020399"/>
    </source>
</evidence>
<dbReference type="SUPFAM" id="SSF56672">
    <property type="entry name" value="DNA/RNA polymerases"/>
    <property type="match status" value="1"/>
</dbReference>
<keyword evidence="11" id="KW-0234">DNA repair</keyword>
<dbReference type="PANTHER" id="PTHR45990">
    <property type="entry name" value="DNA REPAIR PROTEIN REV1"/>
    <property type="match status" value="1"/>
</dbReference>
<evidence type="ECO:0000313" key="18">
    <source>
        <dbReference type="Proteomes" id="UP000095751"/>
    </source>
</evidence>
<dbReference type="PROSITE" id="PS50172">
    <property type="entry name" value="BRCT"/>
    <property type="match status" value="1"/>
</dbReference>
<dbReference type="SUPFAM" id="SSF52113">
    <property type="entry name" value="BRCT domain"/>
    <property type="match status" value="1"/>
</dbReference>
<dbReference type="CDD" id="cd17719">
    <property type="entry name" value="BRCT_Rev1"/>
    <property type="match status" value="1"/>
</dbReference>
<dbReference type="PANTHER" id="PTHR45990:SF1">
    <property type="entry name" value="DNA REPAIR PROTEIN REV1"/>
    <property type="match status" value="1"/>
</dbReference>
<dbReference type="InterPro" id="IPR003511">
    <property type="entry name" value="HORMA_dom"/>
</dbReference>
<dbReference type="Gene3D" id="3.30.900.10">
    <property type="entry name" value="HORMA domain"/>
    <property type="match status" value="1"/>
</dbReference>
<keyword evidence="4" id="KW-0237">DNA synthesis</keyword>
<evidence type="ECO:0000256" key="2">
    <source>
        <dbReference type="ARBA" id="ARBA00010945"/>
    </source>
</evidence>
<dbReference type="InterPro" id="IPR043502">
    <property type="entry name" value="DNA/RNA_pol_sf"/>
</dbReference>
<keyword evidence="5" id="KW-0808">Transferase</keyword>
<feature type="domain" description="HORMA" evidence="16">
    <location>
        <begin position="1162"/>
        <end position="1376"/>
    </location>
</feature>
<dbReference type="GO" id="GO:0003887">
    <property type="term" value="F:DNA-directed DNA polymerase activity"/>
    <property type="evidence" value="ECO:0007669"/>
    <property type="project" value="TreeGrafter"/>
</dbReference>
<name>A0A1E7FC17_9STRA</name>
<dbReference type="Gene3D" id="3.40.50.10190">
    <property type="entry name" value="BRCT domain"/>
    <property type="match status" value="1"/>
</dbReference>
<dbReference type="InterPro" id="IPR001126">
    <property type="entry name" value="UmuC"/>
</dbReference>
<evidence type="ECO:0000259" key="14">
    <source>
        <dbReference type="PROSITE" id="PS50172"/>
    </source>
</evidence>
<feature type="domain" description="UmuC" evidence="15">
    <location>
        <begin position="481"/>
        <end position="701"/>
    </location>
</feature>
<comment type="subcellular location">
    <subcellularLocation>
        <location evidence="1">Nucleus</location>
    </subcellularLocation>
</comment>
<dbReference type="GO" id="GO:0042276">
    <property type="term" value="P:error-prone translesion synthesis"/>
    <property type="evidence" value="ECO:0007669"/>
    <property type="project" value="TreeGrafter"/>
</dbReference>
<comment type="similarity">
    <text evidence="2">Belongs to the DNA polymerase type-Y family.</text>
</comment>
<dbReference type="SUPFAM" id="SSF100879">
    <property type="entry name" value="Lesion bypass DNA polymerase (Y-family), little finger domain"/>
    <property type="match status" value="1"/>
</dbReference>
<evidence type="ECO:0000313" key="17">
    <source>
        <dbReference type="EMBL" id="OEU15701.1"/>
    </source>
</evidence>
<dbReference type="GO" id="GO:0006281">
    <property type="term" value="P:DNA repair"/>
    <property type="evidence" value="ECO:0007669"/>
    <property type="project" value="UniProtKB-KW"/>
</dbReference>